<keyword evidence="4" id="KW-1185">Reference proteome</keyword>
<gene>
    <name evidence="3" type="ORF">HD601_003726</name>
</gene>
<dbReference type="Gene3D" id="3.40.50.720">
    <property type="entry name" value="NAD(P)-binding Rossmann-like Domain"/>
    <property type="match status" value="1"/>
</dbReference>
<protein>
    <submittedName>
        <fullName evidence="3">Xanthine dehydrogenase accessory factor</fullName>
    </submittedName>
</protein>
<feature type="domain" description="XdhC Rossmann" evidence="2">
    <location>
        <begin position="119"/>
        <end position="229"/>
    </location>
</feature>
<evidence type="ECO:0000313" key="4">
    <source>
        <dbReference type="Proteomes" id="UP000542813"/>
    </source>
</evidence>
<evidence type="ECO:0000259" key="2">
    <source>
        <dbReference type="Pfam" id="PF13478"/>
    </source>
</evidence>
<dbReference type="RefSeq" id="WP_184824323.1">
    <property type="nucleotide sequence ID" value="NZ_JACHMM010000001.1"/>
</dbReference>
<dbReference type="Proteomes" id="UP000542813">
    <property type="component" value="Unassembled WGS sequence"/>
</dbReference>
<organism evidence="3 4">
    <name type="scientific">Jiangella mangrovi</name>
    <dbReference type="NCBI Taxonomy" id="1524084"/>
    <lineage>
        <taxon>Bacteria</taxon>
        <taxon>Bacillati</taxon>
        <taxon>Actinomycetota</taxon>
        <taxon>Actinomycetes</taxon>
        <taxon>Jiangellales</taxon>
        <taxon>Jiangellaceae</taxon>
        <taxon>Jiangella</taxon>
    </lineage>
</organism>
<dbReference type="AlphaFoldDB" id="A0A7W9GSX3"/>
<name>A0A7W9GSX3_9ACTN</name>
<accession>A0A7W9GSX3</accession>
<dbReference type="EMBL" id="JACHMM010000001">
    <property type="protein sequence ID" value="MBB5789151.1"/>
    <property type="molecule type" value="Genomic_DNA"/>
</dbReference>
<evidence type="ECO:0000313" key="3">
    <source>
        <dbReference type="EMBL" id="MBB5789151.1"/>
    </source>
</evidence>
<dbReference type="PANTHER" id="PTHR30388:SF4">
    <property type="entry name" value="MOLYBDENUM COFACTOR INSERTION CHAPERONE PAOD"/>
    <property type="match status" value="1"/>
</dbReference>
<dbReference type="Pfam" id="PF13478">
    <property type="entry name" value="XdhC_C"/>
    <property type="match status" value="1"/>
</dbReference>
<dbReference type="InterPro" id="IPR003777">
    <property type="entry name" value="XdhC_CoxI"/>
</dbReference>
<dbReference type="InterPro" id="IPR052698">
    <property type="entry name" value="MoCofactor_Util/Proc"/>
</dbReference>
<comment type="caution">
    <text evidence="3">The sequence shown here is derived from an EMBL/GenBank/DDBJ whole genome shotgun (WGS) entry which is preliminary data.</text>
</comment>
<dbReference type="Pfam" id="PF02625">
    <property type="entry name" value="XdhC_CoxI"/>
    <property type="match status" value="1"/>
</dbReference>
<evidence type="ECO:0000259" key="1">
    <source>
        <dbReference type="Pfam" id="PF02625"/>
    </source>
</evidence>
<sequence length="300" mass="30605">MTHTIGDRAGELLAGRVPFVHATVVRAQVPASARAGDDAIILADGSIEGFVGGQCTESSVRVAALGAMRDGESVLLRVLPEGSGEFPETPGARVVVNPCLSGGAMEIFLQPRLPRPLVHVVGQSPIAAALFDLGGPLGFDMRRADGAASGAPTALVLASHGGDEPAAIRAALDAGVGWIGLVASPRRGAGVLSELTLDEGERARISTPAGLDIGARTAAEIALSILAEIVQEVRSGRLAVGSTGAPERPLGERPVEAVDPVCGMTVVVGPDTPHLVVDGEDVWFCGPGCRDRYAAEQAGR</sequence>
<reference evidence="3 4" key="1">
    <citation type="submission" date="2020-08" db="EMBL/GenBank/DDBJ databases">
        <title>Sequencing the genomes of 1000 actinobacteria strains.</title>
        <authorList>
            <person name="Klenk H.-P."/>
        </authorList>
    </citation>
    <scope>NUCLEOTIDE SEQUENCE [LARGE SCALE GENOMIC DNA]</scope>
    <source>
        <strain evidence="3 4">DSM 102122</strain>
    </source>
</reference>
<proteinExistence type="predicted"/>
<dbReference type="PANTHER" id="PTHR30388">
    <property type="entry name" value="ALDEHYDE OXIDOREDUCTASE MOLYBDENUM COFACTOR ASSEMBLY PROTEIN"/>
    <property type="match status" value="1"/>
</dbReference>
<feature type="domain" description="XdhC- CoxI" evidence="1">
    <location>
        <begin position="13"/>
        <end position="77"/>
    </location>
</feature>
<dbReference type="InterPro" id="IPR027051">
    <property type="entry name" value="XdhC_Rossmann_dom"/>
</dbReference>